<accession>A0A031JN38</accession>
<evidence type="ECO:0000313" key="1">
    <source>
        <dbReference type="EMBL" id="EZP74678.1"/>
    </source>
</evidence>
<proteinExistence type="predicted"/>
<name>A0A031JN38_9SPHN</name>
<evidence type="ECO:0000313" key="2">
    <source>
        <dbReference type="Proteomes" id="UP000024329"/>
    </source>
</evidence>
<dbReference type="RefSeq" id="WP_051587145.1">
    <property type="nucleotide sequence ID" value="NZ_JFYZ01000042.1"/>
</dbReference>
<dbReference type="AlphaFoldDB" id="A0A031JN38"/>
<protein>
    <submittedName>
        <fullName evidence="1">Uncharacterized protein</fullName>
    </submittedName>
</protein>
<comment type="caution">
    <text evidence="1">The sequence shown here is derived from an EMBL/GenBank/DDBJ whole genome shotgun (WGS) entry which is preliminary data.</text>
</comment>
<sequence>MDIAGFGPSYTPRVVTEVAHATAVIATLNNRISGSFVHSAWQTRAAWVGYARALQLEGHELDEIDLFSWGCRVTIPGRPLRATNRGEYEAFAPWQDMLGSSDPFVWRDALPKAVELPAEAADHPPLVRALEQIRRYARVRGGLDPWLGLPFALRDQDLTASPLPCLVGGAKAFRLKKTLNEADWLALLRALAARAERGLERLGHLERLHRKARTAIVESYRPGALPSLLALTLHQPVLSPQAVARLLDLTVTGASKLLERAAGTGLLTEITTRRTWRIFMSVDLAVEFGFARAPLGRPRVERSLPSPSRNLAAVFDQFDAEMAAIDQLLNSR</sequence>
<dbReference type="Proteomes" id="UP000024329">
    <property type="component" value="Unassembled WGS sequence"/>
</dbReference>
<dbReference type="eggNOG" id="ENOG5033JQK">
    <property type="taxonomic scope" value="Bacteria"/>
</dbReference>
<reference evidence="1 2" key="1">
    <citation type="submission" date="2014-03" db="EMBL/GenBank/DDBJ databases">
        <title>Whole genome sequence of Novosphingobium resinovorum KF1.</title>
        <authorList>
            <person name="Gan H.M."/>
            <person name="Gan H.Y."/>
            <person name="Chew T.H."/>
            <person name="Savka M.A."/>
        </authorList>
    </citation>
    <scope>NUCLEOTIDE SEQUENCE [LARGE SCALE GENOMIC DNA]</scope>
    <source>
        <strain evidence="1 2">KF1</strain>
    </source>
</reference>
<dbReference type="EMBL" id="JFYZ01000042">
    <property type="protein sequence ID" value="EZP74678.1"/>
    <property type="molecule type" value="Genomic_DNA"/>
</dbReference>
<organism evidence="1 2">
    <name type="scientific">Novosphingobium resinovorum</name>
    <dbReference type="NCBI Taxonomy" id="158500"/>
    <lineage>
        <taxon>Bacteria</taxon>
        <taxon>Pseudomonadati</taxon>
        <taxon>Pseudomonadota</taxon>
        <taxon>Alphaproteobacteria</taxon>
        <taxon>Sphingomonadales</taxon>
        <taxon>Sphingomonadaceae</taxon>
        <taxon>Novosphingobium</taxon>
    </lineage>
</organism>
<gene>
    <name evidence="1" type="ORF">BV97_04743</name>
</gene>